<feature type="coiled-coil region" evidence="1">
    <location>
        <begin position="259"/>
        <end position="286"/>
    </location>
</feature>
<dbReference type="Pfam" id="PF19795">
    <property type="entry name" value="DUF6279"/>
    <property type="match status" value="1"/>
</dbReference>
<evidence type="ECO:0000313" key="3">
    <source>
        <dbReference type="Proteomes" id="UP000595933"/>
    </source>
</evidence>
<evidence type="ECO:0000256" key="1">
    <source>
        <dbReference type="SAM" id="Coils"/>
    </source>
</evidence>
<dbReference type="EMBL" id="CP067013">
    <property type="protein sequence ID" value="QQN50776.1"/>
    <property type="molecule type" value="Genomic_DNA"/>
</dbReference>
<dbReference type="Proteomes" id="UP000595933">
    <property type="component" value="Chromosome"/>
</dbReference>
<protein>
    <recommendedName>
        <fullName evidence="4">Lipoprotein</fullName>
    </recommendedName>
</protein>
<dbReference type="PIRSF" id="PIRSF028200">
    <property type="entry name" value="UCP028200"/>
    <property type="match status" value="1"/>
</dbReference>
<evidence type="ECO:0008006" key="4">
    <source>
        <dbReference type="Google" id="ProtNLM"/>
    </source>
</evidence>
<reference evidence="2 3" key="1">
    <citation type="submission" date="2020-12" db="EMBL/GenBank/DDBJ databases">
        <title>FDA dAtabase for Regulatory Grade micrObial Sequences (FDA-ARGOS): Supporting development and validation of Infectious Disease Dx tests.</title>
        <authorList>
            <person name="Sproer C."/>
            <person name="Gronow S."/>
            <person name="Severitt S."/>
            <person name="Schroder I."/>
            <person name="Tallon L."/>
            <person name="Sadzewicz L."/>
            <person name="Zhao X."/>
            <person name="Boylan J."/>
            <person name="Ott S."/>
            <person name="Bowen H."/>
            <person name="Vavikolanu K."/>
            <person name="Mehta A."/>
            <person name="Aluvathingal J."/>
            <person name="Nadendla S."/>
            <person name="Lowell S."/>
            <person name="Myers T."/>
            <person name="Yan Y."/>
            <person name="Sichtig H."/>
        </authorList>
    </citation>
    <scope>NUCLEOTIDE SEQUENCE [LARGE SCALE GENOMIC DNA]</scope>
    <source>
        <strain evidence="2 3">FDAARGOS_1013</strain>
    </source>
</reference>
<dbReference type="RefSeq" id="WP_200291546.1">
    <property type="nucleotide sequence ID" value="NZ_CP067013.1"/>
</dbReference>
<dbReference type="AlphaFoldDB" id="A0A9X7V4F0"/>
<dbReference type="PROSITE" id="PS51257">
    <property type="entry name" value="PROKAR_LIPOPROTEIN"/>
    <property type="match status" value="1"/>
</dbReference>
<evidence type="ECO:0000313" key="2">
    <source>
        <dbReference type="EMBL" id="QQN50776.1"/>
    </source>
</evidence>
<accession>A0A9X7V4F0</accession>
<gene>
    <name evidence="2" type="ORF">I6H70_20075</name>
</gene>
<proteinExistence type="predicted"/>
<dbReference type="InterPro" id="IPR016875">
    <property type="entry name" value="UCP028200"/>
</dbReference>
<name>A0A9X7V4F0_9GAMM</name>
<keyword evidence="1" id="KW-0175">Coiled coil</keyword>
<sequence length="287" mass="33768">MRSFRAWSRPWLLAALLISVLTSCNRVELAYRNLDLLVPWTLDRYLDLDGPQRRLLAERLERHLDWHCSTQLPRYVERLDALRAHLGDQPVDEGLLQQAFAELRQSLQQIGRQITPSAVELLSELDDEQVAHLRRELAERQREDTERYLQPPLERQIRERAERSTERLENWFGPLEAAQRQRVLAWSYSLGEQNRRWLENRRQWQAALLQALEHRQQADFATRLAPLLQDRQALWSEADRAAFTQAEHATLALLRDIHAEASERQQRQLAERLAELRQDLAALQCTG</sequence>
<organism evidence="2 3">
    <name type="scientific">Stutzerimonas balearica</name>
    <dbReference type="NCBI Taxonomy" id="74829"/>
    <lineage>
        <taxon>Bacteria</taxon>
        <taxon>Pseudomonadati</taxon>
        <taxon>Pseudomonadota</taxon>
        <taxon>Gammaproteobacteria</taxon>
        <taxon>Pseudomonadales</taxon>
        <taxon>Pseudomonadaceae</taxon>
        <taxon>Stutzerimonas</taxon>
    </lineage>
</organism>